<name>A0A433DM60_9FUNG</name>
<dbReference type="Proteomes" id="UP000268093">
    <property type="component" value="Unassembled WGS sequence"/>
</dbReference>
<dbReference type="EMBL" id="RBNI01000290">
    <property type="protein sequence ID" value="RUP51980.1"/>
    <property type="molecule type" value="Genomic_DNA"/>
</dbReference>
<protein>
    <submittedName>
        <fullName evidence="1">Uncharacterized protein</fullName>
    </submittedName>
</protein>
<evidence type="ECO:0000313" key="2">
    <source>
        <dbReference type="Proteomes" id="UP000268093"/>
    </source>
</evidence>
<proteinExistence type="predicted"/>
<keyword evidence="2" id="KW-1185">Reference proteome</keyword>
<sequence>MGWRWDEGVSHSLYFLSRLPIPFLPFRLARSHELIAGAAAFEVSKSATPLYLGWRISVRGRVLTLLFRPHHQSRSLKT</sequence>
<organism evidence="1 2">
    <name type="scientific">Jimgerdemannia flammicorona</name>
    <dbReference type="NCBI Taxonomy" id="994334"/>
    <lineage>
        <taxon>Eukaryota</taxon>
        <taxon>Fungi</taxon>
        <taxon>Fungi incertae sedis</taxon>
        <taxon>Mucoromycota</taxon>
        <taxon>Mucoromycotina</taxon>
        <taxon>Endogonomycetes</taxon>
        <taxon>Endogonales</taxon>
        <taxon>Endogonaceae</taxon>
        <taxon>Jimgerdemannia</taxon>
    </lineage>
</organism>
<reference evidence="1 2" key="1">
    <citation type="journal article" date="2018" name="New Phytol.">
        <title>Phylogenomics of Endogonaceae and evolution of mycorrhizas within Mucoromycota.</title>
        <authorList>
            <person name="Chang Y."/>
            <person name="Desiro A."/>
            <person name="Na H."/>
            <person name="Sandor L."/>
            <person name="Lipzen A."/>
            <person name="Clum A."/>
            <person name="Barry K."/>
            <person name="Grigoriev I.V."/>
            <person name="Martin F.M."/>
            <person name="Stajich J.E."/>
            <person name="Smith M.E."/>
            <person name="Bonito G."/>
            <person name="Spatafora J.W."/>
        </authorList>
    </citation>
    <scope>NUCLEOTIDE SEQUENCE [LARGE SCALE GENOMIC DNA]</scope>
    <source>
        <strain evidence="1 2">GMNB39</strain>
    </source>
</reference>
<evidence type="ECO:0000313" key="1">
    <source>
        <dbReference type="EMBL" id="RUP51980.1"/>
    </source>
</evidence>
<dbReference type="AlphaFoldDB" id="A0A433DM60"/>
<gene>
    <name evidence="1" type="ORF">BC936DRAFT_143866</name>
</gene>
<comment type="caution">
    <text evidence="1">The sequence shown here is derived from an EMBL/GenBank/DDBJ whole genome shotgun (WGS) entry which is preliminary data.</text>
</comment>
<accession>A0A433DM60</accession>